<gene>
    <name evidence="2" type="ORF">GCM10025868_29490</name>
</gene>
<dbReference type="Gene3D" id="3.30.420.40">
    <property type="match status" value="2"/>
</dbReference>
<name>A0ABQ6JJY4_9ACTN</name>
<evidence type="ECO:0000313" key="3">
    <source>
        <dbReference type="Proteomes" id="UP001157017"/>
    </source>
</evidence>
<dbReference type="PANTHER" id="PTHR18964:SF149">
    <property type="entry name" value="BIFUNCTIONAL UDP-N-ACETYLGLUCOSAMINE 2-EPIMERASE_N-ACETYLMANNOSAMINE KINASE"/>
    <property type="match status" value="1"/>
</dbReference>
<dbReference type="InterPro" id="IPR043129">
    <property type="entry name" value="ATPase_NBD"/>
</dbReference>
<dbReference type="Proteomes" id="UP001157017">
    <property type="component" value="Unassembled WGS sequence"/>
</dbReference>
<comment type="caution">
    <text evidence="2">The sequence shown here is derived from an EMBL/GenBank/DDBJ whole genome shotgun (WGS) entry which is preliminary data.</text>
</comment>
<evidence type="ECO:0000313" key="2">
    <source>
        <dbReference type="EMBL" id="GMA87699.1"/>
    </source>
</evidence>
<proteinExistence type="inferred from homology"/>
<dbReference type="Pfam" id="PF00480">
    <property type="entry name" value="ROK"/>
    <property type="match status" value="1"/>
</dbReference>
<protein>
    <recommendedName>
        <fullName evidence="4">ROK family protein</fullName>
    </recommendedName>
</protein>
<comment type="similarity">
    <text evidence="1">Belongs to the ROK (NagC/XylR) family.</text>
</comment>
<dbReference type="SUPFAM" id="SSF53067">
    <property type="entry name" value="Actin-like ATPase domain"/>
    <property type="match status" value="1"/>
</dbReference>
<dbReference type="InterPro" id="IPR000600">
    <property type="entry name" value="ROK"/>
</dbReference>
<dbReference type="EMBL" id="BSUZ01000001">
    <property type="protein sequence ID" value="GMA87699.1"/>
    <property type="molecule type" value="Genomic_DNA"/>
</dbReference>
<reference evidence="3" key="1">
    <citation type="journal article" date="2019" name="Int. J. Syst. Evol. Microbiol.">
        <title>The Global Catalogue of Microorganisms (GCM) 10K type strain sequencing project: providing services to taxonomists for standard genome sequencing and annotation.</title>
        <authorList>
            <consortium name="The Broad Institute Genomics Platform"/>
            <consortium name="The Broad Institute Genome Sequencing Center for Infectious Disease"/>
            <person name="Wu L."/>
            <person name="Ma J."/>
        </authorList>
    </citation>
    <scope>NUCLEOTIDE SEQUENCE [LARGE SCALE GENOMIC DNA]</scope>
    <source>
        <strain evidence="3">NBRC 108730</strain>
    </source>
</reference>
<dbReference type="PANTHER" id="PTHR18964">
    <property type="entry name" value="ROK (REPRESSOR, ORF, KINASE) FAMILY"/>
    <property type="match status" value="1"/>
</dbReference>
<evidence type="ECO:0008006" key="4">
    <source>
        <dbReference type="Google" id="ProtNLM"/>
    </source>
</evidence>
<sequence>MPHTVLRGPREVARQPELDSERAIVRAVRGAGVPEHVPVQVENNVNCAALAEQRDGCARDERTFAMLQIGVGIGIGLVLDGRLFTGANGVAGEASVMPFPWHPGGVPQHEGLERHLGSAGLMQRVAAAWPRDAGPCPATAEALFRLAGATDVDGRRSSTARRMVDDHAVEVGRLAAALVSLVDPGLVVLSGGVGSNPLLLPGVRSVLDTLPWPTRVVPSPLGVSATLTGVTRLAVASAVQDLLARLADPVALPG</sequence>
<evidence type="ECO:0000256" key="1">
    <source>
        <dbReference type="ARBA" id="ARBA00006479"/>
    </source>
</evidence>
<accession>A0ABQ6JJY4</accession>
<organism evidence="2 3">
    <name type="scientific">Angustibacter aerolatus</name>
    <dbReference type="NCBI Taxonomy" id="1162965"/>
    <lineage>
        <taxon>Bacteria</taxon>
        <taxon>Bacillati</taxon>
        <taxon>Actinomycetota</taxon>
        <taxon>Actinomycetes</taxon>
        <taxon>Kineosporiales</taxon>
        <taxon>Kineosporiaceae</taxon>
    </lineage>
</organism>
<keyword evidence="3" id="KW-1185">Reference proteome</keyword>